<dbReference type="NCBIfam" id="TIGR01640">
    <property type="entry name" value="F_box_assoc_1"/>
    <property type="match status" value="1"/>
</dbReference>
<sequence>MATQSSQNLTKTASEVNVLSKQEELLLDLIEQIEDPIVKAQRLSSFHATLVKETNKPEPKIREPKVDLEKIYDRFSRAKKEVTANDVQKEIKDTKSERQENLPLALETVILLTGEATVEQVISKTQRRKPKNYPPFSSSLRACIASTVSKNVHNERNTTTTTDHLPVPEDVVFEILVTLPVESLLRFRCVCKSWHSYITNPNFISTRYLNNLCCNHGYVIHVPKNKTRALDSQVCRVSCDRTLKKISEFRIPFTFESGYSYLVGSCNGLLCLTDSWRYSLGNNAIYLWNPSIRKYKRLPGTCLSNSDCFELGFAYDFQNNDYKVVRISQPSAKGMPPLQFEVYTLRLDSWKRVGLGILWRPNVLSYNFKCYFSCSFVSGHLHWMQDIFEEVGGQPMPSEMILSFDVNSEKFKELPLPEDDSFIQGFETCLTMFKGKLALIQFGLVQLYGPYVMQCWVMREYGLPESRNKFCVVLVESPTNFVGFTNYGSLLFQTKSEQKKEDKFVLVDPKTQYKKDNIHLKYPLEVTLLNLATYMENITLLDEANVVYY</sequence>
<protein>
    <recommendedName>
        <fullName evidence="1">F-box domain-containing protein</fullName>
    </recommendedName>
</protein>
<dbReference type="InterPro" id="IPR001810">
    <property type="entry name" value="F-box_dom"/>
</dbReference>
<keyword evidence="3" id="KW-1185">Reference proteome</keyword>
<comment type="caution">
    <text evidence="2">The sequence shown here is derived from an EMBL/GenBank/DDBJ whole genome shotgun (WGS) entry which is preliminary data.</text>
</comment>
<dbReference type="PANTHER" id="PTHR31672">
    <property type="entry name" value="BNACNNG10540D PROTEIN"/>
    <property type="match status" value="1"/>
</dbReference>
<dbReference type="CDD" id="cd22157">
    <property type="entry name" value="F-box_AtFBW1-like"/>
    <property type="match status" value="1"/>
</dbReference>
<evidence type="ECO:0000259" key="1">
    <source>
        <dbReference type="PROSITE" id="PS50181"/>
    </source>
</evidence>
<accession>A0AAW2DM14</accession>
<dbReference type="Pfam" id="PF08268">
    <property type="entry name" value="FBA_3"/>
    <property type="match status" value="1"/>
</dbReference>
<organism evidence="2 3">
    <name type="scientific">Lithocarpus litseifolius</name>
    <dbReference type="NCBI Taxonomy" id="425828"/>
    <lineage>
        <taxon>Eukaryota</taxon>
        <taxon>Viridiplantae</taxon>
        <taxon>Streptophyta</taxon>
        <taxon>Embryophyta</taxon>
        <taxon>Tracheophyta</taxon>
        <taxon>Spermatophyta</taxon>
        <taxon>Magnoliopsida</taxon>
        <taxon>eudicotyledons</taxon>
        <taxon>Gunneridae</taxon>
        <taxon>Pentapetalae</taxon>
        <taxon>rosids</taxon>
        <taxon>fabids</taxon>
        <taxon>Fagales</taxon>
        <taxon>Fagaceae</taxon>
        <taxon>Lithocarpus</taxon>
    </lineage>
</organism>
<dbReference type="InterPro" id="IPR013187">
    <property type="entry name" value="F-box-assoc_dom_typ3"/>
</dbReference>
<dbReference type="EMBL" id="JAZDWU010000002">
    <property type="protein sequence ID" value="KAL0011577.1"/>
    <property type="molecule type" value="Genomic_DNA"/>
</dbReference>
<dbReference type="SMART" id="SM00256">
    <property type="entry name" value="FBOX"/>
    <property type="match status" value="1"/>
</dbReference>
<dbReference type="PROSITE" id="PS50181">
    <property type="entry name" value="FBOX"/>
    <property type="match status" value="1"/>
</dbReference>
<name>A0AAW2DM14_9ROSI</name>
<dbReference type="AlphaFoldDB" id="A0AAW2DM14"/>
<dbReference type="PANTHER" id="PTHR31672:SF13">
    <property type="entry name" value="F-BOX PROTEIN CPR30-LIKE"/>
    <property type="match status" value="1"/>
</dbReference>
<dbReference type="InterPro" id="IPR036047">
    <property type="entry name" value="F-box-like_dom_sf"/>
</dbReference>
<dbReference type="InterPro" id="IPR050796">
    <property type="entry name" value="SCF_F-box_component"/>
</dbReference>
<reference evidence="2 3" key="1">
    <citation type="submission" date="2024-01" db="EMBL/GenBank/DDBJ databases">
        <title>A telomere-to-telomere, gap-free genome of sweet tea (Lithocarpus litseifolius).</title>
        <authorList>
            <person name="Zhou J."/>
        </authorList>
    </citation>
    <scope>NUCLEOTIDE SEQUENCE [LARGE SCALE GENOMIC DNA]</scope>
    <source>
        <strain evidence="2">Zhou-2022a</strain>
        <tissue evidence="2">Leaf</tissue>
    </source>
</reference>
<feature type="domain" description="F-box" evidence="1">
    <location>
        <begin position="161"/>
        <end position="212"/>
    </location>
</feature>
<proteinExistence type="predicted"/>
<evidence type="ECO:0000313" key="2">
    <source>
        <dbReference type="EMBL" id="KAL0011577.1"/>
    </source>
</evidence>
<dbReference type="Gene3D" id="1.20.1280.50">
    <property type="match status" value="1"/>
</dbReference>
<dbReference type="Proteomes" id="UP001459277">
    <property type="component" value="Unassembled WGS sequence"/>
</dbReference>
<gene>
    <name evidence="2" type="ORF">SO802_006685</name>
</gene>
<dbReference type="InterPro" id="IPR017451">
    <property type="entry name" value="F-box-assoc_interact_dom"/>
</dbReference>
<dbReference type="SUPFAM" id="SSF81383">
    <property type="entry name" value="F-box domain"/>
    <property type="match status" value="1"/>
</dbReference>
<evidence type="ECO:0000313" key="3">
    <source>
        <dbReference type="Proteomes" id="UP001459277"/>
    </source>
</evidence>
<dbReference type="Pfam" id="PF00646">
    <property type="entry name" value="F-box"/>
    <property type="match status" value="1"/>
</dbReference>